<dbReference type="EMBL" id="OY660880">
    <property type="protein sequence ID" value="CAJ1077116.1"/>
    <property type="molecule type" value="Genomic_DNA"/>
</dbReference>
<sequence length="133" mass="14751">MLHFYAFTKRLFQHFLSLNLGPKSSVWDQQTPFSPCFSWASLATTSIPDISLSVTAIDNRGGGGGGNNEKTVTKGLQHAAAAMLCTVCLHAHDIMQDLSFFGVFFSVFQFLVSLLFNWYSCIFPVHYASDTTK</sequence>
<dbReference type="AlphaFoldDB" id="A0AAV1GWC2"/>
<proteinExistence type="predicted"/>
<gene>
    <name evidence="2" type="ORF">XNOV1_A006557</name>
</gene>
<keyword evidence="3" id="KW-1185">Reference proteome</keyword>
<evidence type="ECO:0000256" key="1">
    <source>
        <dbReference type="SAM" id="Phobius"/>
    </source>
</evidence>
<feature type="transmembrane region" description="Helical" evidence="1">
    <location>
        <begin position="98"/>
        <end position="119"/>
    </location>
</feature>
<protein>
    <submittedName>
        <fullName evidence="2">Uncharacterized protein</fullName>
    </submittedName>
</protein>
<organism evidence="2 3">
    <name type="scientific">Xyrichtys novacula</name>
    <name type="common">Pearly razorfish</name>
    <name type="synonym">Hemipteronotus novacula</name>
    <dbReference type="NCBI Taxonomy" id="13765"/>
    <lineage>
        <taxon>Eukaryota</taxon>
        <taxon>Metazoa</taxon>
        <taxon>Chordata</taxon>
        <taxon>Craniata</taxon>
        <taxon>Vertebrata</taxon>
        <taxon>Euteleostomi</taxon>
        <taxon>Actinopterygii</taxon>
        <taxon>Neopterygii</taxon>
        <taxon>Teleostei</taxon>
        <taxon>Neoteleostei</taxon>
        <taxon>Acanthomorphata</taxon>
        <taxon>Eupercaria</taxon>
        <taxon>Labriformes</taxon>
        <taxon>Labridae</taxon>
        <taxon>Xyrichtys</taxon>
    </lineage>
</organism>
<keyword evidence="1" id="KW-0472">Membrane</keyword>
<name>A0AAV1GWC2_XYRNO</name>
<evidence type="ECO:0000313" key="2">
    <source>
        <dbReference type="EMBL" id="CAJ1077116.1"/>
    </source>
</evidence>
<accession>A0AAV1GWC2</accession>
<dbReference type="Proteomes" id="UP001178508">
    <property type="component" value="Chromosome 17"/>
</dbReference>
<reference evidence="2" key="1">
    <citation type="submission" date="2023-08" db="EMBL/GenBank/DDBJ databases">
        <authorList>
            <person name="Alioto T."/>
            <person name="Alioto T."/>
            <person name="Gomez Garrido J."/>
        </authorList>
    </citation>
    <scope>NUCLEOTIDE SEQUENCE</scope>
</reference>
<keyword evidence="1" id="KW-1133">Transmembrane helix</keyword>
<keyword evidence="1" id="KW-0812">Transmembrane</keyword>
<evidence type="ECO:0000313" key="3">
    <source>
        <dbReference type="Proteomes" id="UP001178508"/>
    </source>
</evidence>